<keyword evidence="3" id="KW-1185">Reference proteome</keyword>
<evidence type="ECO:0000313" key="2">
    <source>
        <dbReference type="EMBL" id="SNT24637.1"/>
    </source>
</evidence>
<evidence type="ECO:0000313" key="3">
    <source>
        <dbReference type="Proteomes" id="UP000198407"/>
    </source>
</evidence>
<accession>A0A239L1Z7</accession>
<dbReference type="Proteomes" id="UP000198407">
    <property type="component" value="Unassembled WGS sequence"/>
</dbReference>
<evidence type="ECO:0000256" key="1">
    <source>
        <dbReference type="SAM" id="SignalP"/>
    </source>
</evidence>
<dbReference type="STRING" id="1215104.GCA_000730585_00842"/>
<dbReference type="AlphaFoldDB" id="A0A239L1Z7"/>
<feature type="chain" id="PRO_5012669892" evidence="1">
    <location>
        <begin position="25"/>
        <end position="238"/>
    </location>
</feature>
<keyword evidence="1" id="KW-0732">Signal</keyword>
<dbReference type="RefSeq" id="WP_141137346.1">
    <property type="nucleotide sequence ID" value="NZ_FZOL01000031.1"/>
</dbReference>
<reference evidence="3" key="1">
    <citation type="submission" date="2017-06" db="EMBL/GenBank/DDBJ databases">
        <authorList>
            <person name="Varghese N."/>
            <person name="Submissions S."/>
        </authorList>
    </citation>
    <scope>NUCLEOTIDE SEQUENCE [LARGE SCALE GENOMIC DNA]</scope>
    <source>
        <strain evidence="3">DSM 22348</strain>
    </source>
</reference>
<gene>
    <name evidence="2" type="ORF">SAMN05444352_13125</name>
</gene>
<name>A0A239L1Z7_9PSED</name>
<proteinExistence type="predicted"/>
<protein>
    <submittedName>
        <fullName evidence="2">Uncharacterized protein</fullName>
    </submittedName>
</protein>
<feature type="signal peptide" evidence="1">
    <location>
        <begin position="1"/>
        <end position="24"/>
    </location>
</feature>
<sequence length="238" mass="25500">MRFLPALALIPCLVAMVPTGAVQAKTFVYGARVTSCKAAASYRDKELFADFVTALNHFDATREQRINATLSALRADLQTLTKDLDSADAMKKRRIAVAVAGVILGKAAEKLASVGVRPGIGEVERRALEAVASRGAEWTSVFIKYSNDKTVDVTSIATMPFSLLLSFSPFGLAKSAWTLGSAGIDIASAVAEAEIIKGETGLTRALIEQRAEALVRTLQMPRIQEVNALKNEIDKQCG</sequence>
<dbReference type="EMBL" id="FZOL01000031">
    <property type="protein sequence ID" value="SNT24637.1"/>
    <property type="molecule type" value="Genomic_DNA"/>
</dbReference>
<organism evidence="2 3">
    <name type="scientific">Pseudomonas japonica</name>
    <dbReference type="NCBI Taxonomy" id="256466"/>
    <lineage>
        <taxon>Bacteria</taxon>
        <taxon>Pseudomonadati</taxon>
        <taxon>Pseudomonadota</taxon>
        <taxon>Gammaproteobacteria</taxon>
        <taxon>Pseudomonadales</taxon>
        <taxon>Pseudomonadaceae</taxon>
        <taxon>Pseudomonas</taxon>
    </lineage>
</organism>